<evidence type="ECO:0000313" key="10">
    <source>
        <dbReference type="EMBL" id="QQQ88730.1"/>
    </source>
</evidence>
<keyword evidence="5 9" id="KW-0812">Transmembrane</keyword>
<comment type="catalytic activity">
    <reaction evidence="8 9">
        <text>a ubiquinone + NADH + 5 H(+)(in) = a ubiquinol + NAD(+) + 4 H(+)(out)</text>
        <dbReference type="Rhea" id="RHEA:29091"/>
        <dbReference type="Rhea" id="RHEA-COMP:9565"/>
        <dbReference type="Rhea" id="RHEA-COMP:9566"/>
        <dbReference type="ChEBI" id="CHEBI:15378"/>
        <dbReference type="ChEBI" id="CHEBI:16389"/>
        <dbReference type="ChEBI" id="CHEBI:17976"/>
        <dbReference type="ChEBI" id="CHEBI:57540"/>
        <dbReference type="ChEBI" id="CHEBI:57945"/>
        <dbReference type="EC" id="7.1.1.2"/>
    </reaction>
</comment>
<dbReference type="GO" id="GO:0030964">
    <property type="term" value="C:NADH dehydrogenase complex"/>
    <property type="evidence" value="ECO:0007669"/>
    <property type="project" value="TreeGrafter"/>
</dbReference>
<dbReference type="AlphaFoldDB" id="A0A7T8V734"/>
<keyword evidence="9" id="KW-0830">Ubiquinone</keyword>
<dbReference type="PANTHER" id="PTHR11058:SF9">
    <property type="entry name" value="NADH-UBIQUINONE OXIDOREDUCTASE CHAIN 3"/>
    <property type="match status" value="1"/>
</dbReference>
<proteinExistence type="inferred from homology"/>
<comment type="similarity">
    <text evidence="2 9">Belongs to the complex I subunit 3 family.</text>
</comment>
<keyword evidence="9" id="KW-0520">NAD</keyword>
<evidence type="ECO:0000256" key="4">
    <source>
        <dbReference type="ARBA" id="ARBA00022448"/>
    </source>
</evidence>
<keyword evidence="9" id="KW-0249">Electron transport</keyword>
<dbReference type="Gene3D" id="1.20.58.1610">
    <property type="entry name" value="NADH:ubiquinone/plastoquinone oxidoreductase, chain 3"/>
    <property type="match status" value="1"/>
</dbReference>
<dbReference type="InterPro" id="IPR038430">
    <property type="entry name" value="NDAH_ubi_oxred_su3_sf"/>
</dbReference>
<keyword evidence="9" id="KW-1278">Translocase</keyword>
<reference evidence="10" key="1">
    <citation type="submission" date="2020-06" db="EMBL/GenBank/DDBJ databases">
        <title>Phylogenomics of the Hyalella amphipod species-flock in the Andean Altiplano.</title>
        <authorList>
            <person name="Zapelloni F."/>
            <person name="Jurado-Rivera J.A."/>
            <person name="Pons J."/>
            <person name="Jaume D."/>
            <person name="Juan C."/>
        </authorList>
    </citation>
    <scope>NUCLEOTIDE SEQUENCE</scope>
</reference>
<evidence type="ECO:0000256" key="8">
    <source>
        <dbReference type="ARBA" id="ARBA00049551"/>
    </source>
</evidence>
<evidence type="ECO:0000256" key="6">
    <source>
        <dbReference type="ARBA" id="ARBA00022989"/>
    </source>
</evidence>
<keyword evidence="7 9" id="KW-0472">Membrane</keyword>
<keyword evidence="4 9" id="KW-0813">Transport</keyword>
<feature type="transmembrane region" description="Helical" evidence="9">
    <location>
        <begin position="57"/>
        <end position="80"/>
    </location>
</feature>
<feature type="transmembrane region" description="Helical" evidence="9">
    <location>
        <begin position="6"/>
        <end position="27"/>
    </location>
</feature>
<evidence type="ECO:0000256" key="1">
    <source>
        <dbReference type="ARBA" id="ARBA00004370"/>
    </source>
</evidence>
<accession>A0A7T8V734</accession>
<dbReference type="EMBL" id="MT672033">
    <property type="protein sequence ID" value="QQQ88730.1"/>
    <property type="molecule type" value="Genomic_DNA"/>
</dbReference>
<sequence length="117" mass="13102">MASGLILTTLLITISFLLCFIALVLGVKSDKSREKMSPFECGFDPFKKSRIPFSLRFFLVTVIFLVFDVEVALLFPLGMLKVMSDLLFVGVSGVILVLILVIGLIHEWNQGSLTWIY</sequence>
<keyword evidence="9" id="KW-0679">Respiratory chain</keyword>
<dbReference type="GO" id="GO:0008137">
    <property type="term" value="F:NADH dehydrogenase (ubiquinone) activity"/>
    <property type="evidence" value="ECO:0007669"/>
    <property type="project" value="UniProtKB-UniRule"/>
</dbReference>
<comment type="function">
    <text evidence="9">Core subunit of the mitochondrial membrane respiratory chain NADH dehydrogenase (Complex I) which catalyzes electron transfer from NADH through the respiratory chain, using ubiquinone as an electron acceptor. Essential for the catalytic activity of complex I.</text>
</comment>
<dbReference type="InterPro" id="IPR000440">
    <property type="entry name" value="NADH_UbQ/plastoQ_OxRdtase_su3"/>
</dbReference>
<evidence type="ECO:0000256" key="9">
    <source>
        <dbReference type="RuleBase" id="RU003640"/>
    </source>
</evidence>
<evidence type="ECO:0000256" key="3">
    <source>
        <dbReference type="ARBA" id="ARBA00021007"/>
    </source>
</evidence>
<organism evidence="10">
    <name type="scientific">Hyalella sp. 2015-x</name>
    <dbReference type="NCBI Taxonomy" id="2742071"/>
    <lineage>
        <taxon>Eukaryota</taxon>
        <taxon>Metazoa</taxon>
        <taxon>Ecdysozoa</taxon>
        <taxon>Arthropoda</taxon>
        <taxon>Crustacea</taxon>
        <taxon>Multicrustacea</taxon>
        <taxon>Malacostraca</taxon>
        <taxon>Eumalacostraca</taxon>
        <taxon>Peracarida</taxon>
        <taxon>Amphipoda</taxon>
        <taxon>Senticaudata</taxon>
        <taxon>Talitrida</taxon>
        <taxon>Talitroidea</taxon>
        <taxon>Hyalellidae</taxon>
        <taxon>Hyalella</taxon>
    </lineage>
</organism>
<dbReference type="GO" id="GO:0031966">
    <property type="term" value="C:mitochondrial membrane"/>
    <property type="evidence" value="ECO:0007669"/>
    <property type="project" value="UniProtKB-SubCell"/>
</dbReference>
<evidence type="ECO:0000256" key="2">
    <source>
        <dbReference type="ARBA" id="ARBA00008472"/>
    </source>
</evidence>
<keyword evidence="9 10" id="KW-0496">Mitochondrion</keyword>
<dbReference type="Pfam" id="PF00507">
    <property type="entry name" value="Oxidored_q4"/>
    <property type="match status" value="1"/>
</dbReference>
<name>A0A7T8V734_9CRUS</name>
<feature type="transmembrane region" description="Helical" evidence="9">
    <location>
        <begin position="86"/>
        <end position="105"/>
    </location>
</feature>
<gene>
    <name evidence="10" type="primary">nad3</name>
</gene>
<dbReference type="PANTHER" id="PTHR11058">
    <property type="entry name" value="NADH-UBIQUINONE OXIDOREDUCTASE CHAIN 3"/>
    <property type="match status" value="1"/>
</dbReference>
<geneLocation type="mitochondrion" evidence="10"/>
<protein>
    <recommendedName>
        <fullName evidence="3 9">NADH-ubiquinone oxidoreductase chain 3</fullName>
        <ecNumber evidence="9">7.1.1.2</ecNumber>
    </recommendedName>
</protein>
<comment type="subcellular location">
    <subcellularLocation>
        <location evidence="1">Membrane</location>
    </subcellularLocation>
    <subcellularLocation>
        <location evidence="9">Mitochondrion membrane</location>
        <topology evidence="9">Multi-pass membrane protein</topology>
    </subcellularLocation>
</comment>
<evidence type="ECO:0000256" key="5">
    <source>
        <dbReference type="ARBA" id="ARBA00022692"/>
    </source>
</evidence>
<evidence type="ECO:0000256" key="7">
    <source>
        <dbReference type="ARBA" id="ARBA00023136"/>
    </source>
</evidence>
<dbReference type="EC" id="7.1.1.2" evidence="9"/>
<keyword evidence="6 9" id="KW-1133">Transmembrane helix</keyword>